<proteinExistence type="predicted"/>
<feature type="coiled-coil region" evidence="1">
    <location>
        <begin position="283"/>
        <end position="328"/>
    </location>
</feature>
<name>A0AA36HK92_9DINO</name>
<feature type="coiled-coil region" evidence="1">
    <location>
        <begin position="1547"/>
        <end position="1646"/>
    </location>
</feature>
<evidence type="ECO:0000313" key="3">
    <source>
        <dbReference type="EMBL" id="CAJ1370721.1"/>
    </source>
</evidence>
<dbReference type="Proteomes" id="UP001178507">
    <property type="component" value="Unassembled WGS sequence"/>
</dbReference>
<evidence type="ECO:0000256" key="2">
    <source>
        <dbReference type="SAM" id="MobiDB-lite"/>
    </source>
</evidence>
<keyword evidence="1" id="KW-0175">Coiled coil</keyword>
<feature type="coiled-coil region" evidence="1">
    <location>
        <begin position="770"/>
        <end position="797"/>
    </location>
</feature>
<keyword evidence="4" id="KW-1185">Reference proteome</keyword>
<protein>
    <submittedName>
        <fullName evidence="3">Uncharacterized protein</fullName>
    </submittedName>
</protein>
<comment type="caution">
    <text evidence="3">The sequence shown here is derived from an EMBL/GenBank/DDBJ whole genome shotgun (WGS) entry which is preliminary data.</text>
</comment>
<feature type="region of interest" description="Disordered" evidence="2">
    <location>
        <begin position="1647"/>
        <end position="1682"/>
    </location>
</feature>
<gene>
    <name evidence="3" type="ORF">EVOR1521_LOCUS1227</name>
</gene>
<dbReference type="PANTHER" id="PTHR32114:SF2">
    <property type="entry name" value="ABC TRANSPORTER ABCH.3"/>
    <property type="match status" value="1"/>
</dbReference>
<dbReference type="Gene3D" id="1.10.287.1490">
    <property type="match status" value="3"/>
</dbReference>
<feature type="region of interest" description="Disordered" evidence="2">
    <location>
        <begin position="860"/>
        <end position="879"/>
    </location>
</feature>
<feature type="region of interest" description="Disordered" evidence="2">
    <location>
        <begin position="1258"/>
        <end position="1277"/>
    </location>
</feature>
<evidence type="ECO:0000256" key="1">
    <source>
        <dbReference type="SAM" id="Coils"/>
    </source>
</evidence>
<feature type="coiled-coil region" evidence="1">
    <location>
        <begin position="389"/>
        <end position="475"/>
    </location>
</feature>
<feature type="compositionally biased region" description="Low complexity" evidence="2">
    <location>
        <begin position="1259"/>
        <end position="1277"/>
    </location>
</feature>
<dbReference type="PANTHER" id="PTHR32114">
    <property type="entry name" value="ABC TRANSPORTER ABCH.3"/>
    <property type="match status" value="1"/>
</dbReference>
<feature type="coiled-coil region" evidence="1">
    <location>
        <begin position="1320"/>
        <end position="1347"/>
    </location>
</feature>
<accession>A0AA36HK92</accession>
<organism evidence="3 4">
    <name type="scientific">Effrenium voratum</name>
    <dbReference type="NCBI Taxonomy" id="2562239"/>
    <lineage>
        <taxon>Eukaryota</taxon>
        <taxon>Sar</taxon>
        <taxon>Alveolata</taxon>
        <taxon>Dinophyceae</taxon>
        <taxon>Suessiales</taxon>
        <taxon>Symbiodiniaceae</taxon>
        <taxon>Effrenium</taxon>
    </lineage>
</organism>
<feature type="coiled-coil region" evidence="1">
    <location>
        <begin position="1396"/>
        <end position="1444"/>
    </location>
</feature>
<feature type="coiled-coil region" evidence="1">
    <location>
        <begin position="922"/>
        <end position="949"/>
    </location>
</feature>
<feature type="coiled-coil region" evidence="1">
    <location>
        <begin position="694"/>
        <end position="721"/>
    </location>
</feature>
<evidence type="ECO:0000313" key="4">
    <source>
        <dbReference type="Proteomes" id="UP001178507"/>
    </source>
</evidence>
<sequence length="1776" mass="191977">MESWPLCLISVQPGADLEGRFERIIALQKFLACPTAADLIAQSPERQKWEMQVQVHRSVQQSAEALAVSQRLADGHSEDWSDAATWLALVRKEVVELDERLSRQLLRLQSQSDRVLEVFVTSLEDKVAQVMSKQPMTEWRLAELSASVKGLQEQLELQARRGDACDARLQRWTNAFESELRKLAASDKAVAGKVLKNANAEAFEGVALQEAMLASLREEGETKMLRAPKVGADLLDDVAVAACNAFGKSKGELQQEIASSVDALRHELADVVEGLRHQLALEASKAMESVQDLEVRLATAEAANGASRAQAQRHAEQLEQLAASAERVCSQDRADGARAEASARLEPRRPDQVEAGLAELRSVLAEDLADLRARIAAETSARLGESRRLEQAEAGLAELRSAAEEDSAREPKLSACQLQQVETALAELQRQVAEQTSAKDLWREREEIRNLKNRMTQAEDRAQHSAKQLSQLEGRLVQVAEVSPAPVQQLAASVDELRSKMASTPWTQDIAALQERLATAEEAVEAAAGRLAQVTEVSPETLRQLAASVDELRMASPPWTQDIAALQERLATAEEAVEAAAGRLAQVTEVSPETLRQLTASVDELRSKMASTPWTQDIAALQERLATAEEAVEAATEAAKSASQDQAQNAEQLSQLEGRLVQVEEVSPEPVQQLTASVDELRSKLASTPWTQDIAALQERLAAAEEAVEAAAQAAKSASQDQAQKAEQLSQLEGRLVQVEEVSPEPVQQLTASVDELRSKMASTPWTQDIAALQERLATAEEAVEAATEAAKSASQDQAQNAEQLSQLEGRLVQVEEVSPEPVQQLAASVDELRSKMASTPWTQDIAALQERLATAEEAVEAATEATKSASQDQAQKAEQLSQLEGRLVQVEEVSPEPVQQLTASVDELRSKMASTPWTQDIAALQERLATAEEAVEAATEAAKSASQDQAQKAEQLSQLEGRLVQVEEVSPEPVQQLTASVDELRSKMASTPWTQAQMAEQLSQLEGRLVQVEEVAPEPVQQLTASVDELRSKMASTPWTQERLATAEEAVEAATEAAKSASQDQAQKAEQLSQLEGRLVQVEEVSPEPVQQLIASVDELRSKMASTPWTQDIAALQERLAAAEEAVEAATEAAKSASQDQAQKADRLSQLEGRLAQVEEVSPEPVQQLTASVDELRSKMASTPWTQDIAALQARLEAAEEAVEAASGCLAQVPEVSAEPVQLTASVDELRSKMASTPWTQDIAALEERLATAEEAVEAATEAAKSASQDQAQKAEQLSQLEGRLVQVEEVSPEPMQQLAASVDELRSKMASTPWTQDIAALEERLATAEEAVEAATEAAKSASQDQAQKAEQLSQLEGRLVQVEKVSAEPVQQLTASVDELRSKMASTPWTQDIAALQKRLATAEEAVEAATEAAKSASQDKAQKAERLSQLERRLAQVEEVSPEPVQQLTASVDELRSKMASTPWTQDIAALQERLATAEEAVQAAEAAKSASQDQAQKAEQLSELERRLAQVAELSPEPVQQLTASVDELRSKMASTPWTQDIAALQKRLATAEEAVGAATEAAKSASQDQAQKAEQLSQLERRLAQVAELSPEPVQQVTASVEELRARLELFEAQVQRFRGAEVLQRVEELRRQVERMEGTPDLQVRSLTGPSGGELKEELDAGHRRQEQRAEAREVEVQDLGRATESFASLLEATNQQLDAAVQKQDRLAAELEKLTSGGRAAGALEARASPGGGCLVAGAGGVGGAHWRGGRQVHPGTGKQGAIPARCV</sequence>
<feature type="coiled-coil region" evidence="1">
    <location>
        <begin position="618"/>
        <end position="645"/>
    </location>
</feature>
<feature type="compositionally biased region" description="Basic and acidic residues" evidence="2">
    <location>
        <begin position="1661"/>
        <end position="1682"/>
    </location>
</feature>
<dbReference type="EMBL" id="CAUJNA010000034">
    <property type="protein sequence ID" value="CAJ1370721.1"/>
    <property type="molecule type" value="Genomic_DNA"/>
</dbReference>
<feature type="coiled-coil region" evidence="1">
    <location>
        <begin position="1114"/>
        <end position="1141"/>
    </location>
</feature>
<feature type="compositionally biased region" description="Polar residues" evidence="2">
    <location>
        <begin position="868"/>
        <end position="879"/>
    </location>
</feature>
<feature type="coiled-coil region" evidence="1">
    <location>
        <begin position="1472"/>
        <end position="1519"/>
    </location>
</feature>
<reference evidence="3" key="1">
    <citation type="submission" date="2023-08" db="EMBL/GenBank/DDBJ databases">
        <authorList>
            <person name="Chen Y."/>
            <person name="Shah S."/>
            <person name="Dougan E. K."/>
            <person name="Thang M."/>
            <person name="Chan C."/>
        </authorList>
    </citation>
    <scope>NUCLEOTIDE SEQUENCE</scope>
</reference>